<dbReference type="AlphaFoldDB" id="A0A427ASZ6"/>
<dbReference type="EMBL" id="AMZH03001411">
    <property type="protein sequence ID" value="RRT79389.1"/>
    <property type="molecule type" value="Genomic_DNA"/>
</dbReference>
<organism evidence="1 2">
    <name type="scientific">Ensete ventricosum</name>
    <name type="common">Abyssinian banana</name>
    <name type="synonym">Musa ensete</name>
    <dbReference type="NCBI Taxonomy" id="4639"/>
    <lineage>
        <taxon>Eukaryota</taxon>
        <taxon>Viridiplantae</taxon>
        <taxon>Streptophyta</taxon>
        <taxon>Embryophyta</taxon>
        <taxon>Tracheophyta</taxon>
        <taxon>Spermatophyta</taxon>
        <taxon>Magnoliopsida</taxon>
        <taxon>Liliopsida</taxon>
        <taxon>Zingiberales</taxon>
        <taxon>Musaceae</taxon>
        <taxon>Ensete</taxon>
    </lineage>
</organism>
<sequence length="93" mass="9972">MPMSAVLSVMATATVRQEATTETSHTRTSPYPLRQLASWLQSVKDSEVSGLASIADCHLFLPPKTFAVGSATSCFDIVPERDDDACDCDTSGF</sequence>
<accession>A0A427ASZ6</accession>
<reference evidence="1 2" key="1">
    <citation type="journal article" date="2014" name="Agronomy (Basel)">
        <title>A Draft Genome Sequence for Ensete ventricosum, the Drought-Tolerant Tree Against Hunger.</title>
        <authorList>
            <person name="Harrison J."/>
            <person name="Moore K.A."/>
            <person name="Paszkiewicz K."/>
            <person name="Jones T."/>
            <person name="Grant M."/>
            <person name="Ambacheew D."/>
            <person name="Muzemil S."/>
            <person name="Studholme D.J."/>
        </authorList>
    </citation>
    <scope>NUCLEOTIDE SEQUENCE [LARGE SCALE GENOMIC DNA]</scope>
</reference>
<name>A0A427ASZ6_ENSVE</name>
<proteinExistence type="predicted"/>
<comment type="caution">
    <text evidence="1">The sequence shown here is derived from an EMBL/GenBank/DDBJ whole genome shotgun (WGS) entry which is preliminary data.</text>
</comment>
<dbReference type="Proteomes" id="UP000287651">
    <property type="component" value="Unassembled WGS sequence"/>
</dbReference>
<protein>
    <submittedName>
        <fullName evidence="1">Uncharacterized protein</fullName>
    </submittedName>
</protein>
<evidence type="ECO:0000313" key="1">
    <source>
        <dbReference type="EMBL" id="RRT79389.1"/>
    </source>
</evidence>
<gene>
    <name evidence="1" type="ORF">B296_00025453</name>
</gene>
<evidence type="ECO:0000313" key="2">
    <source>
        <dbReference type="Proteomes" id="UP000287651"/>
    </source>
</evidence>